<evidence type="ECO:0000256" key="5">
    <source>
        <dbReference type="ARBA" id="ARBA00023136"/>
    </source>
</evidence>
<keyword evidence="6 7" id="KW-0066">ATP synthesis</keyword>
<keyword evidence="4 7" id="KW-0406">Ion transport</keyword>
<evidence type="ECO:0000256" key="2">
    <source>
        <dbReference type="ARBA" id="ARBA00022448"/>
    </source>
</evidence>
<evidence type="ECO:0000256" key="6">
    <source>
        <dbReference type="ARBA" id="ARBA00023310"/>
    </source>
</evidence>
<accession>A0A7C5V2D9</accession>
<dbReference type="PRINTS" id="PR00125">
    <property type="entry name" value="ATPASEDELTA"/>
</dbReference>
<dbReference type="AlphaFoldDB" id="A0A7C5V2D9"/>
<keyword evidence="7" id="KW-0139">CF(1)</keyword>
<proteinExistence type="inferred from homology"/>
<organism evidence="8">
    <name type="scientific">Caldicellulosiruptor owensensis</name>
    <dbReference type="NCBI Taxonomy" id="55205"/>
    <lineage>
        <taxon>Bacteria</taxon>
        <taxon>Bacillati</taxon>
        <taxon>Bacillota</taxon>
        <taxon>Bacillota incertae sedis</taxon>
        <taxon>Caldicellulosiruptorales</taxon>
        <taxon>Caldicellulosiruptoraceae</taxon>
        <taxon>Caldicellulosiruptor</taxon>
    </lineage>
</organism>
<dbReference type="PANTHER" id="PTHR11910">
    <property type="entry name" value="ATP SYNTHASE DELTA CHAIN"/>
    <property type="match status" value="1"/>
</dbReference>
<keyword evidence="7" id="KW-1003">Cell membrane</keyword>
<dbReference type="Gene3D" id="1.10.520.20">
    <property type="entry name" value="N-terminal domain of the delta subunit of the F1F0-ATP synthase"/>
    <property type="match status" value="1"/>
</dbReference>
<name>A0A7C5V2D9_9FIRM</name>
<dbReference type="InterPro" id="IPR026015">
    <property type="entry name" value="ATP_synth_OSCP/delta_N_sf"/>
</dbReference>
<comment type="function">
    <text evidence="7">This protein is part of the stalk that links CF(0) to CF(1). It either transmits conformational changes from CF(0) to CF(1) or is implicated in proton conduction.</text>
</comment>
<dbReference type="Pfam" id="PF00213">
    <property type="entry name" value="OSCP"/>
    <property type="match status" value="1"/>
</dbReference>
<dbReference type="SUPFAM" id="SSF47928">
    <property type="entry name" value="N-terminal domain of the delta subunit of the F1F0-ATP synthase"/>
    <property type="match status" value="1"/>
</dbReference>
<sequence length="180" mass="21249">MLPAKRYAEALIKLGQEEGNLEKFHDHLFKLFEIIKSDNEFNNIWFDLEMKRSEKKQKIKAFFDDDIDSYILNLLYLLIDKRRETILPYIPLYYKQMYDKIVGIVDVEVIVAHEIGSDVLNKISKWLWKRYGVKNPRFIIKIDRNIIGGIKLLFNNIEVDASIKGALDSMRKELVKIAIL</sequence>
<dbReference type="GO" id="GO:0005886">
    <property type="term" value="C:plasma membrane"/>
    <property type="evidence" value="ECO:0007669"/>
    <property type="project" value="UniProtKB-SubCell"/>
</dbReference>
<protein>
    <recommendedName>
        <fullName evidence="7">ATP synthase subunit delta</fullName>
    </recommendedName>
    <alternativeName>
        <fullName evidence="7">ATP synthase F(1) sector subunit delta</fullName>
    </alternativeName>
    <alternativeName>
        <fullName evidence="7">F-type ATPase subunit delta</fullName>
        <shortName evidence="7">F-ATPase subunit delta</shortName>
    </alternativeName>
</protein>
<dbReference type="GO" id="GO:0046933">
    <property type="term" value="F:proton-transporting ATP synthase activity, rotational mechanism"/>
    <property type="evidence" value="ECO:0007669"/>
    <property type="project" value="UniProtKB-UniRule"/>
</dbReference>
<keyword evidence="3 7" id="KW-0375">Hydrogen ion transport</keyword>
<evidence type="ECO:0000256" key="3">
    <source>
        <dbReference type="ARBA" id="ARBA00022781"/>
    </source>
</evidence>
<dbReference type="EMBL" id="DRUZ01000005">
    <property type="protein sequence ID" value="HHS00972.1"/>
    <property type="molecule type" value="Genomic_DNA"/>
</dbReference>
<gene>
    <name evidence="7 8" type="primary">atpH</name>
    <name evidence="8" type="ORF">ENL71_00200</name>
</gene>
<comment type="subcellular location">
    <subcellularLocation>
        <location evidence="7">Cell membrane</location>
        <topology evidence="7">Peripheral membrane protein</topology>
    </subcellularLocation>
    <subcellularLocation>
        <location evidence="1">Membrane</location>
    </subcellularLocation>
</comment>
<comment type="function">
    <text evidence="7">F(1)F(0) ATP synthase produces ATP from ADP in the presence of a proton or sodium gradient. F-type ATPases consist of two structural domains, F(1) containing the extramembraneous catalytic core and F(0) containing the membrane proton channel, linked together by a central stalk and a peripheral stalk. During catalysis, ATP synthesis in the catalytic domain of F(1) is coupled via a rotary mechanism of the central stalk subunits to proton translocation.</text>
</comment>
<evidence type="ECO:0000256" key="1">
    <source>
        <dbReference type="ARBA" id="ARBA00004370"/>
    </source>
</evidence>
<evidence type="ECO:0000256" key="7">
    <source>
        <dbReference type="HAMAP-Rule" id="MF_01416"/>
    </source>
</evidence>
<reference evidence="8" key="1">
    <citation type="journal article" date="2020" name="mSystems">
        <title>Genome- and Community-Level Interaction Insights into Carbon Utilization and Element Cycling Functions of Hydrothermarchaeota in Hydrothermal Sediment.</title>
        <authorList>
            <person name="Zhou Z."/>
            <person name="Liu Y."/>
            <person name="Xu W."/>
            <person name="Pan J."/>
            <person name="Luo Z.H."/>
            <person name="Li M."/>
        </authorList>
    </citation>
    <scope>NUCLEOTIDE SEQUENCE [LARGE SCALE GENOMIC DNA]</scope>
    <source>
        <strain evidence="8">SpSt-102</strain>
    </source>
</reference>
<evidence type="ECO:0000256" key="4">
    <source>
        <dbReference type="ARBA" id="ARBA00023065"/>
    </source>
</evidence>
<dbReference type="InterPro" id="IPR000711">
    <property type="entry name" value="ATPase_OSCP/dsu"/>
</dbReference>
<evidence type="ECO:0000313" key="8">
    <source>
        <dbReference type="EMBL" id="HHS00972.1"/>
    </source>
</evidence>
<keyword evidence="2 7" id="KW-0813">Transport</keyword>
<dbReference type="NCBIfam" id="TIGR01145">
    <property type="entry name" value="ATP_synt_delta"/>
    <property type="match status" value="1"/>
</dbReference>
<comment type="caution">
    <text evidence="8">The sequence shown here is derived from an EMBL/GenBank/DDBJ whole genome shotgun (WGS) entry which is preliminary data.</text>
</comment>
<comment type="similarity">
    <text evidence="7">Belongs to the ATPase delta chain family.</text>
</comment>
<dbReference type="HAMAP" id="MF_01416">
    <property type="entry name" value="ATP_synth_delta_bact"/>
    <property type="match status" value="1"/>
</dbReference>
<dbReference type="GO" id="GO:0045259">
    <property type="term" value="C:proton-transporting ATP synthase complex"/>
    <property type="evidence" value="ECO:0007669"/>
    <property type="project" value="UniProtKB-KW"/>
</dbReference>
<keyword evidence="5 7" id="KW-0472">Membrane</keyword>